<dbReference type="InterPro" id="IPR036890">
    <property type="entry name" value="HATPase_C_sf"/>
</dbReference>
<dbReference type="HOGENOM" id="CLU_000445_34_2_5"/>
<evidence type="ECO:0000313" key="5">
    <source>
        <dbReference type="EMBL" id="EGD57863.1"/>
    </source>
</evidence>
<dbReference type="SUPFAM" id="SSF55781">
    <property type="entry name" value="GAF domain-like"/>
    <property type="match status" value="1"/>
</dbReference>
<reference evidence="5 6" key="1">
    <citation type="journal article" date="2012" name="J. Bacteriol.">
        <title>Draft Genome Sequence of Novosphingobium nitrogenifigens Y88T.</title>
        <authorList>
            <person name="Strabala T.J."/>
            <person name="Macdonald L."/>
            <person name="Liu V."/>
            <person name="Smit A.M."/>
        </authorList>
    </citation>
    <scope>NUCLEOTIDE SEQUENCE [LARGE SCALE GENOMIC DNA]</scope>
    <source>
        <strain evidence="5 6">DSM 19370</strain>
    </source>
</reference>
<dbReference type="Proteomes" id="UP000004728">
    <property type="component" value="Unassembled WGS sequence"/>
</dbReference>
<keyword evidence="5" id="KW-0808">Transferase</keyword>
<dbReference type="EC" id="2.7.13.3" evidence="2"/>
<dbReference type="InterPro" id="IPR005467">
    <property type="entry name" value="His_kinase_dom"/>
</dbReference>
<sequence>MAPGRFQHHDGLPMGRRLFGRDRESRQLIEAFARVRDGHGGEVALIRGPAGIGKSSLAKVLESPLDETPHLFATGKCLRSGQQAPLRPFAEILGAIIETALVSDEARLTVLRELVMDSVQGSEALLGHLVPELFHMIGYGWRNPDLPAKLAQNRIAEAMIAALAAFLRNQRAAVIVVDDLQWGDDLTFQVLDRLAAALPANLLLVLAFREGEDADERIAPLVETLRERMVDLPLGPIDRDQVGDLVGARLPGAEADIGWLSDILNEASGGNPFSILQRLRLLDEEGMLLPPPGNRHWRHDRKRIRLAVDRESEQAIVQRRLGNLCPARQHLLGVLALLGTACPPALLADLVEIDETHLLGELAALCRMELVRWTDAGFAIFHDRVLDAAIEGMGRAGRVRLQVMLAVGLGRHRARLSADWHCRAALLAREAVLSGETVREDEAGAIATLLVETGRMLRGQGAVEQAADLVGAFRLVLAARPDALPYGVRYDGLCLDLELLLARGLVDLACVRVHDLEELAQTVPHRAQALYWRARVQAVRSDYDGAIEAALAGLSLLGRTVPRHPDKDLCRALHQRLDARLAVFDPTALADLPVCVDEEALLVSHLLSALLPALFDSEDLRFLHLALIVEFTLDHGVSPASPYGLSWYGVMLAHHFDRYAQGLALGLAALALIDRHGFEASRTETLVAIDQLSPWTEPPQACLGWINRAIRSGNASGDLGMTCYARNHFVSDLLFAGAPLDQVEAEAQSGLAFTRMIAFSDIEQLIAAQRDFVRLVRYGEPFPPMDLHARSPVTRYWLHLSRGMGHYLAGDAQAALREFEALAPEEWAVPAHIDISQSTLFTALSLARMPDRDAAIAAMVPHLDRLRGWASINPGTFLVRLHLAEGEMARLSGRPREAITAFDAALTHAGSFTGLRALAHELASRLCAEEGLTPTAMLHHAAAIEHYERWGATAKARSLGERGLGRTLRASGVPLAHVVGDEMAVRARGWMGEPDLGTVRREVLKFAASLCGATSARLIRLEEGGFRVVAHWDGDGFRENGAVSLDAERPCALAAVQLAAISASGTVALGLSPPWLLCIPLTRGGDLVGAVQVEGHGLREALLASQLRTLDLFASLAEMALRNGMLRQRLDEESARLGDMQDALRAARVELARNSQWTALGEFTAALAHEINQPLSSIALHAAAARRWIDRESPDLDETRHAIRGISTAADRAAEIVRALKMLTRQDGPDMAPLALDHLVETTCDMMGPQIRQHETRLEVQLDPADPMILGDGVQLRQVLANLMGNALDALDQMPVGDRLLQIAVGTTGDKAFLRVSDNGPGIPDHLGKTIFLPMVTSKTRGMGMGLVICKSIISAHKGHIRLQENEGTGTTFLCEFPLLPAPSGKVEA</sequence>
<evidence type="ECO:0000256" key="3">
    <source>
        <dbReference type="ARBA" id="ARBA00022553"/>
    </source>
</evidence>
<accession>F1ZC00</accession>
<dbReference type="Pfam" id="PF13191">
    <property type="entry name" value="AAA_16"/>
    <property type="match status" value="1"/>
</dbReference>
<dbReference type="PRINTS" id="PR00344">
    <property type="entry name" value="BCTRLSENSOR"/>
</dbReference>
<dbReference type="eggNOG" id="COG4191">
    <property type="taxonomic scope" value="Bacteria"/>
</dbReference>
<dbReference type="Gene3D" id="3.30.450.40">
    <property type="match status" value="1"/>
</dbReference>
<gene>
    <name evidence="5" type="ORF">Y88_3190</name>
</gene>
<dbReference type="CDD" id="cd00082">
    <property type="entry name" value="HisKA"/>
    <property type="match status" value="1"/>
</dbReference>
<dbReference type="PANTHER" id="PTHR43642:SF1">
    <property type="entry name" value="HYBRID SIGNAL TRANSDUCTION HISTIDINE KINASE G"/>
    <property type="match status" value="1"/>
</dbReference>
<dbReference type="SUPFAM" id="SSF47384">
    <property type="entry name" value="Homodimeric domain of signal transducing histidine kinase"/>
    <property type="match status" value="1"/>
</dbReference>
<dbReference type="SUPFAM" id="SSF52540">
    <property type="entry name" value="P-loop containing nucleoside triphosphate hydrolases"/>
    <property type="match status" value="1"/>
</dbReference>
<protein>
    <recommendedName>
        <fullName evidence="2">histidine kinase</fullName>
        <ecNumber evidence="2">2.7.13.3</ecNumber>
    </recommendedName>
</protein>
<dbReference type="Gene3D" id="1.10.287.130">
    <property type="match status" value="1"/>
</dbReference>
<keyword evidence="6" id="KW-1185">Reference proteome</keyword>
<dbReference type="PROSITE" id="PS50109">
    <property type="entry name" value="HIS_KIN"/>
    <property type="match status" value="1"/>
</dbReference>
<evidence type="ECO:0000313" key="6">
    <source>
        <dbReference type="Proteomes" id="UP000004728"/>
    </source>
</evidence>
<dbReference type="PANTHER" id="PTHR43642">
    <property type="entry name" value="HYBRID SIGNAL TRANSDUCTION HISTIDINE KINASE G"/>
    <property type="match status" value="1"/>
</dbReference>
<dbReference type="InParanoid" id="F1ZC00"/>
<dbReference type="SMART" id="SM00388">
    <property type="entry name" value="HisKA"/>
    <property type="match status" value="1"/>
</dbReference>
<dbReference type="STRING" id="983920.Y88_3190"/>
<proteinExistence type="predicted"/>
<dbReference type="RefSeq" id="WP_008070746.1">
    <property type="nucleotide sequence ID" value="NZ_AQWK01000007.1"/>
</dbReference>
<dbReference type="Gene3D" id="3.40.50.300">
    <property type="entry name" value="P-loop containing nucleotide triphosphate hydrolases"/>
    <property type="match status" value="1"/>
</dbReference>
<evidence type="ECO:0000256" key="1">
    <source>
        <dbReference type="ARBA" id="ARBA00000085"/>
    </source>
</evidence>
<name>F1ZC00_9SPHN</name>
<dbReference type="Pfam" id="PF00512">
    <property type="entry name" value="HisKA"/>
    <property type="match status" value="1"/>
</dbReference>
<dbReference type="GO" id="GO:0000155">
    <property type="term" value="F:phosphorelay sensor kinase activity"/>
    <property type="evidence" value="ECO:0007669"/>
    <property type="project" value="InterPro"/>
</dbReference>
<feature type="domain" description="Histidine kinase" evidence="4">
    <location>
        <begin position="1166"/>
        <end position="1381"/>
    </location>
</feature>
<dbReference type="SMART" id="SM00387">
    <property type="entry name" value="HATPase_c"/>
    <property type="match status" value="1"/>
</dbReference>
<dbReference type="Gene3D" id="3.30.565.10">
    <property type="entry name" value="Histidine kinase-like ATPase, C-terminal domain"/>
    <property type="match status" value="1"/>
</dbReference>
<dbReference type="InterPro" id="IPR036097">
    <property type="entry name" value="HisK_dim/P_sf"/>
</dbReference>
<dbReference type="InterPro" id="IPR041664">
    <property type="entry name" value="AAA_16"/>
</dbReference>
<dbReference type="InterPro" id="IPR003594">
    <property type="entry name" value="HATPase_dom"/>
</dbReference>
<evidence type="ECO:0000256" key="2">
    <source>
        <dbReference type="ARBA" id="ARBA00012438"/>
    </source>
</evidence>
<evidence type="ECO:0000259" key="4">
    <source>
        <dbReference type="PROSITE" id="PS50109"/>
    </source>
</evidence>
<dbReference type="InterPro" id="IPR053159">
    <property type="entry name" value="Hybrid_Histidine_Kinase"/>
</dbReference>
<dbReference type="EMBL" id="AEWJ01000052">
    <property type="protein sequence ID" value="EGD57863.1"/>
    <property type="molecule type" value="Genomic_DNA"/>
</dbReference>
<dbReference type="OrthoDB" id="9789238at2"/>
<dbReference type="InterPro" id="IPR027417">
    <property type="entry name" value="P-loop_NTPase"/>
</dbReference>
<comment type="catalytic activity">
    <reaction evidence="1">
        <text>ATP + protein L-histidine = ADP + protein N-phospho-L-histidine.</text>
        <dbReference type="EC" id="2.7.13.3"/>
    </reaction>
</comment>
<dbReference type="InterPro" id="IPR004358">
    <property type="entry name" value="Sig_transdc_His_kin-like_C"/>
</dbReference>
<keyword evidence="5" id="KW-0418">Kinase</keyword>
<dbReference type="InterPro" id="IPR003661">
    <property type="entry name" value="HisK_dim/P_dom"/>
</dbReference>
<dbReference type="eggNOG" id="COG3899">
    <property type="taxonomic scope" value="Bacteria"/>
</dbReference>
<comment type="caution">
    <text evidence="5">The sequence shown here is derived from an EMBL/GenBank/DDBJ whole genome shotgun (WGS) entry which is preliminary data.</text>
</comment>
<dbReference type="InterPro" id="IPR029016">
    <property type="entry name" value="GAF-like_dom_sf"/>
</dbReference>
<dbReference type="SUPFAM" id="SSF55874">
    <property type="entry name" value="ATPase domain of HSP90 chaperone/DNA topoisomerase II/histidine kinase"/>
    <property type="match status" value="1"/>
</dbReference>
<dbReference type="Pfam" id="PF02518">
    <property type="entry name" value="HATPase_c"/>
    <property type="match status" value="1"/>
</dbReference>
<keyword evidence="3" id="KW-0597">Phosphoprotein</keyword>
<organism evidence="5 6">
    <name type="scientific">Novosphingobium nitrogenifigens DSM 19370</name>
    <dbReference type="NCBI Taxonomy" id="983920"/>
    <lineage>
        <taxon>Bacteria</taxon>
        <taxon>Pseudomonadati</taxon>
        <taxon>Pseudomonadota</taxon>
        <taxon>Alphaproteobacteria</taxon>
        <taxon>Sphingomonadales</taxon>
        <taxon>Sphingomonadaceae</taxon>
        <taxon>Novosphingobium</taxon>
    </lineage>
</organism>